<accession>A0A401H2D8</accession>
<dbReference type="GeneID" id="38785501"/>
<feature type="compositionally biased region" description="Pro residues" evidence="1">
    <location>
        <begin position="12"/>
        <end position="30"/>
    </location>
</feature>
<dbReference type="OrthoDB" id="2507647at2759"/>
<organism evidence="2 3">
    <name type="scientific">Sparassis crispa</name>
    <dbReference type="NCBI Taxonomy" id="139825"/>
    <lineage>
        <taxon>Eukaryota</taxon>
        <taxon>Fungi</taxon>
        <taxon>Dikarya</taxon>
        <taxon>Basidiomycota</taxon>
        <taxon>Agaricomycotina</taxon>
        <taxon>Agaricomycetes</taxon>
        <taxon>Polyporales</taxon>
        <taxon>Sparassidaceae</taxon>
        <taxon>Sparassis</taxon>
    </lineage>
</organism>
<reference evidence="2 3" key="1">
    <citation type="journal article" date="2018" name="Sci. Rep.">
        <title>Genome sequence of the cauliflower mushroom Sparassis crispa (Hanabiratake) and its association with beneficial usage.</title>
        <authorList>
            <person name="Kiyama R."/>
            <person name="Furutani Y."/>
            <person name="Kawaguchi K."/>
            <person name="Nakanishi T."/>
        </authorList>
    </citation>
    <scope>NUCLEOTIDE SEQUENCE [LARGE SCALE GENOMIC DNA]</scope>
</reference>
<dbReference type="RefSeq" id="XP_027619497.1">
    <property type="nucleotide sequence ID" value="XM_027763696.1"/>
</dbReference>
<dbReference type="STRING" id="139825.A0A401H2D8"/>
<comment type="caution">
    <text evidence="2">The sequence shown here is derived from an EMBL/GenBank/DDBJ whole genome shotgun (WGS) entry which is preliminary data.</text>
</comment>
<feature type="compositionally biased region" description="Basic and acidic residues" evidence="1">
    <location>
        <begin position="309"/>
        <end position="319"/>
    </location>
</feature>
<protein>
    <submittedName>
        <fullName evidence="2">Uncharacterized protein</fullName>
    </submittedName>
</protein>
<dbReference type="Proteomes" id="UP000287166">
    <property type="component" value="Unassembled WGS sequence"/>
</dbReference>
<keyword evidence="3" id="KW-1185">Reference proteome</keyword>
<name>A0A401H2D8_9APHY</name>
<evidence type="ECO:0000313" key="3">
    <source>
        <dbReference type="Proteomes" id="UP000287166"/>
    </source>
</evidence>
<dbReference type="EMBL" id="BFAD01000013">
    <property type="protein sequence ID" value="GBE88584.1"/>
    <property type="molecule type" value="Genomic_DNA"/>
</dbReference>
<dbReference type="AlphaFoldDB" id="A0A401H2D8"/>
<feature type="region of interest" description="Disordered" evidence="1">
    <location>
        <begin position="308"/>
        <end position="344"/>
    </location>
</feature>
<feature type="compositionally biased region" description="Basic and acidic residues" evidence="1">
    <location>
        <begin position="115"/>
        <end position="129"/>
    </location>
</feature>
<evidence type="ECO:0000313" key="2">
    <source>
        <dbReference type="EMBL" id="GBE88584.1"/>
    </source>
</evidence>
<feature type="region of interest" description="Disordered" evidence="1">
    <location>
        <begin position="109"/>
        <end position="142"/>
    </location>
</feature>
<feature type="compositionally biased region" description="Basic residues" evidence="1">
    <location>
        <begin position="409"/>
        <end position="421"/>
    </location>
</feature>
<dbReference type="InParanoid" id="A0A401H2D8"/>
<proteinExistence type="predicted"/>
<evidence type="ECO:0000256" key="1">
    <source>
        <dbReference type="SAM" id="MobiDB-lite"/>
    </source>
</evidence>
<feature type="region of interest" description="Disordered" evidence="1">
    <location>
        <begin position="360"/>
        <end position="421"/>
    </location>
</feature>
<sequence length="464" mass="49885">MAPTAGRSRLVSPPPPPAQRSSRPPVPPVPRHLAGQGSFPAHLSRRHHGGLPPVIAANPEPLPFESLFDHLPHRHHTPPVHAPPAAARSHHQPVMGLGGALIALNRDAVAEANSQEERRRAMPEREEPPRSPSQGRARRTRAPWADNTIIPYDDFLPVQSIDDGFFDWAGADYPLRSGRTGGLDEPKYYKPTYTHPDKPMPGFTFDFAPAEMLSSSGASSPTVIVLDDDEAVSSSGATTGSASTSSSTTAVETTLVCAQCLDPLVRGALTEDQRKMGRIWVLRCGHIVDGKCIEELMHPATQELVGEEVESKGKAKAEPEDAAPMEPLVQDRKGKGKATGISDLSSMPAVPELEVAENSIRSRLRSRRPPASLKVGTTGAASESARHPPGRLARILPRRRQHPATPAHAKGKGKGRARRAHKPAIEAEHSWVCPVAGCGHVHVSICVDGVWKMDEERGAIAAFV</sequence>
<gene>
    <name evidence="2" type="ORF">SCP_1304010</name>
</gene>
<feature type="region of interest" description="Disordered" evidence="1">
    <location>
        <begin position="1"/>
        <end position="91"/>
    </location>
</feature>